<dbReference type="EMBL" id="JABWTA010000001">
    <property type="protein sequence ID" value="NVE93320.1"/>
    <property type="molecule type" value="Genomic_DNA"/>
</dbReference>
<sequence length="155" mass="17087">MNREKKKAAVLARQSRIGAIERKLALRELADAQSERSRMHALAERSEALADNRASRMSVKNASDLSSLIRFSGALHGVSDDARKMSDVAQSEADRSAQTLGRLDNRLKTLNTRRRDAERAVERKQAQRALSQAAPPGQIGTRIASSGAEKKEPQR</sequence>
<gene>
    <name evidence="2" type="ORF">HUO12_00245</name>
</gene>
<dbReference type="AlphaFoldDB" id="A0A850H6W6"/>
<name>A0A850H6W6_9SPHN</name>
<reference evidence="2 3" key="1">
    <citation type="submission" date="2020-06" db="EMBL/GenBank/DDBJ databases">
        <title>Altererythrobacter lutimaris sp. nov., a marine bacterium isolated from a tidal flat.</title>
        <authorList>
            <person name="Kim D."/>
            <person name="Yoo Y."/>
            <person name="Kim J.-J."/>
        </authorList>
    </citation>
    <scope>NUCLEOTIDE SEQUENCE [LARGE SCALE GENOMIC DNA]</scope>
    <source>
        <strain evidence="2 3">JGD-16</strain>
    </source>
</reference>
<dbReference type="Proteomes" id="UP000546031">
    <property type="component" value="Unassembled WGS sequence"/>
</dbReference>
<dbReference type="RefSeq" id="WP_176271696.1">
    <property type="nucleotide sequence ID" value="NZ_JABWTA010000001.1"/>
</dbReference>
<comment type="caution">
    <text evidence="2">The sequence shown here is derived from an EMBL/GenBank/DDBJ whole genome shotgun (WGS) entry which is preliminary data.</text>
</comment>
<evidence type="ECO:0000256" key="1">
    <source>
        <dbReference type="SAM" id="MobiDB-lite"/>
    </source>
</evidence>
<keyword evidence="3" id="KW-1185">Reference proteome</keyword>
<feature type="compositionally biased region" description="Basic and acidic residues" evidence="1">
    <location>
        <begin position="103"/>
        <end position="125"/>
    </location>
</feature>
<protein>
    <recommendedName>
        <fullName evidence="4">Flagellar FliJ protein</fullName>
    </recommendedName>
</protein>
<organism evidence="2 3">
    <name type="scientific">Altererythrobacter lutimaris</name>
    <dbReference type="NCBI Taxonomy" id="2743979"/>
    <lineage>
        <taxon>Bacteria</taxon>
        <taxon>Pseudomonadati</taxon>
        <taxon>Pseudomonadota</taxon>
        <taxon>Alphaproteobacteria</taxon>
        <taxon>Sphingomonadales</taxon>
        <taxon>Erythrobacteraceae</taxon>
        <taxon>Altererythrobacter</taxon>
    </lineage>
</organism>
<evidence type="ECO:0008006" key="4">
    <source>
        <dbReference type="Google" id="ProtNLM"/>
    </source>
</evidence>
<feature type="region of interest" description="Disordered" evidence="1">
    <location>
        <begin position="86"/>
        <end position="155"/>
    </location>
</feature>
<accession>A0A850H6W6</accession>
<evidence type="ECO:0000313" key="3">
    <source>
        <dbReference type="Proteomes" id="UP000546031"/>
    </source>
</evidence>
<evidence type="ECO:0000313" key="2">
    <source>
        <dbReference type="EMBL" id="NVE93320.1"/>
    </source>
</evidence>
<proteinExistence type="predicted"/>